<dbReference type="PIRSF" id="PIRSF018266">
    <property type="entry name" value="FecR"/>
    <property type="match status" value="1"/>
</dbReference>
<dbReference type="InterPro" id="IPR032508">
    <property type="entry name" value="FecR_C"/>
</dbReference>
<name>A0A927GDS7_9BACT</name>
<dbReference type="Proteomes" id="UP000653797">
    <property type="component" value="Unassembled WGS sequence"/>
</dbReference>
<feature type="domain" description="Protein FecR C-terminal" evidence="4">
    <location>
        <begin position="293"/>
        <end position="360"/>
    </location>
</feature>
<proteinExistence type="predicted"/>
<protein>
    <submittedName>
        <fullName evidence="5">FecR domain-containing protein</fullName>
    </submittedName>
</protein>
<evidence type="ECO:0000256" key="1">
    <source>
        <dbReference type="SAM" id="MobiDB-lite"/>
    </source>
</evidence>
<comment type="caution">
    <text evidence="5">The sequence shown here is derived from an EMBL/GenBank/DDBJ whole genome shotgun (WGS) entry which is preliminary data.</text>
</comment>
<evidence type="ECO:0000313" key="6">
    <source>
        <dbReference type="Proteomes" id="UP000653797"/>
    </source>
</evidence>
<dbReference type="AlphaFoldDB" id="A0A927GDS7"/>
<feature type="transmembrane region" description="Helical" evidence="2">
    <location>
        <begin position="124"/>
        <end position="145"/>
    </location>
</feature>
<keyword evidence="2" id="KW-0812">Transmembrane</keyword>
<evidence type="ECO:0000259" key="4">
    <source>
        <dbReference type="Pfam" id="PF16344"/>
    </source>
</evidence>
<dbReference type="Pfam" id="PF04773">
    <property type="entry name" value="FecR"/>
    <property type="match status" value="1"/>
</dbReference>
<keyword evidence="6" id="KW-1185">Reference proteome</keyword>
<dbReference type="Gene3D" id="3.55.50.30">
    <property type="match status" value="1"/>
</dbReference>
<dbReference type="EMBL" id="JACXAA010000004">
    <property type="protein sequence ID" value="MBD2753865.1"/>
    <property type="molecule type" value="Genomic_DNA"/>
</dbReference>
<dbReference type="RefSeq" id="WP_191039506.1">
    <property type="nucleotide sequence ID" value="NZ_JACXAA010000004.1"/>
</dbReference>
<dbReference type="Pfam" id="PF16344">
    <property type="entry name" value="FecR_C"/>
    <property type="match status" value="1"/>
</dbReference>
<accession>A0A927GDS7</accession>
<keyword evidence="2" id="KW-0472">Membrane</keyword>
<keyword evidence="2" id="KW-1133">Transmembrane helix</keyword>
<dbReference type="GO" id="GO:0016989">
    <property type="term" value="F:sigma factor antagonist activity"/>
    <property type="evidence" value="ECO:0007669"/>
    <property type="project" value="TreeGrafter"/>
</dbReference>
<evidence type="ECO:0000313" key="5">
    <source>
        <dbReference type="EMBL" id="MBD2753865.1"/>
    </source>
</evidence>
<evidence type="ECO:0000259" key="3">
    <source>
        <dbReference type="Pfam" id="PF04773"/>
    </source>
</evidence>
<dbReference type="InterPro" id="IPR006860">
    <property type="entry name" value="FecR"/>
</dbReference>
<organism evidence="5 6">
    <name type="scientific">Spirosoma validum</name>
    <dbReference type="NCBI Taxonomy" id="2771355"/>
    <lineage>
        <taxon>Bacteria</taxon>
        <taxon>Pseudomonadati</taxon>
        <taxon>Bacteroidota</taxon>
        <taxon>Cytophagia</taxon>
        <taxon>Cytophagales</taxon>
        <taxon>Cytophagaceae</taxon>
        <taxon>Spirosoma</taxon>
    </lineage>
</organism>
<evidence type="ECO:0000256" key="2">
    <source>
        <dbReference type="SAM" id="Phobius"/>
    </source>
</evidence>
<reference evidence="5" key="1">
    <citation type="submission" date="2020-09" db="EMBL/GenBank/DDBJ databases">
        <authorList>
            <person name="Kim M.K."/>
        </authorList>
    </citation>
    <scope>NUCLEOTIDE SEQUENCE</scope>
    <source>
        <strain evidence="5">BT704</strain>
    </source>
</reference>
<feature type="region of interest" description="Disordered" evidence="1">
    <location>
        <begin position="91"/>
        <end position="116"/>
    </location>
</feature>
<dbReference type="Gene3D" id="2.60.120.1440">
    <property type="match status" value="1"/>
</dbReference>
<dbReference type="InterPro" id="IPR012373">
    <property type="entry name" value="Ferrdict_sens_TM"/>
</dbReference>
<gene>
    <name evidence="5" type="ORF">IC230_13245</name>
</gene>
<sequence length="366" mass="41208">MADQQPIDDALLGKFLAGETDPAESARVRQWLVSQKENPTEPSHEDFAKFERIWEAAGQPTKASANRPKPVVNRTPAVDTDAAWRTVQQKMRTASTGPYEQKESASRSLSNRHSGQQPDWYQTIYRIAAVLVLVTSFGWLVYQFLFMGQDHPAQKLVTLVTNNQKLRKTLPDGTTILLNRHSVLTYPTAFAEDRRDVTLTGEAFFDVTPDAKHPFRIQARRSVVQVLGTSFSVQAYTANVSVAVRTGKVRLSAGRKAVLLTKNQQATFEAKADTIRRMPQMSPNVFAYQTEQLVFNKEPLRDVIQAINQYYNADVRLANEKIGNCRLTTRFDKTPLETVLAVMSESLDLRVRHEGRQVILEGNGCQ</sequence>
<feature type="compositionally biased region" description="Polar residues" evidence="1">
    <location>
        <begin position="106"/>
        <end position="116"/>
    </location>
</feature>
<feature type="domain" description="FecR protein" evidence="3">
    <location>
        <begin position="160"/>
        <end position="250"/>
    </location>
</feature>
<dbReference type="PANTHER" id="PTHR30273">
    <property type="entry name" value="PERIPLASMIC SIGNAL SENSOR AND SIGMA FACTOR ACTIVATOR FECR-RELATED"/>
    <property type="match status" value="1"/>
</dbReference>
<dbReference type="PANTHER" id="PTHR30273:SF2">
    <property type="entry name" value="PROTEIN FECR"/>
    <property type="match status" value="1"/>
</dbReference>